<dbReference type="InterPro" id="IPR036709">
    <property type="entry name" value="Autotransporte_beta_dom_sf"/>
</dbReference>
<feature type="chain" id="PRO_5045522600" evidence="1">
    <location>
        <begin position="22"/>
        <end position="408"/>
    </location>
</feature>
<accession>A0ABS8GTM8</accession>
<organism evidence="2 3">
    <name type="scientific">Leeuwenhoekiella parthenopeia</name>
    <dbReference type="NCBI Taxonomy" id="2890320"/>
    <lineage>
        <taxon>Bacteria</taxon>
        <taxon>Pseudomonadati</taxon>
        <taxon>Bacteroidota</taxon>
        <taxon>Flavobacteriia</taxon>
        <taxon>Flavobacteriales</taxon>
        <taxon>Flavobacteriaceae</taxon>
        <taxon>Leeuwenhoekiella</taxon>
    </lineage>
</organism>
<feature type="signal peptide" evidence="1">
    <location>
        <begin position="1"/>
        <end position="21"/>
    </location>
</feature>
<evidence type="ECO:0000313" key="2">
    <source>
        <dbReference type="EMBL" id="MCC4213312.1"/>
    </source>
</evidence>
<keyword evidence="3" id="KW-1185">Reference proteome</keyword>
<protein>
    <submittedName>
        <fullName evidence="2">PorT family protein</fullName>
    </submittedName>
</protein>
<reference evidence="2 3" key="1">
    <citation type="submission" date="2021-11" db="EMBL/GenBank/DDBJ databases">
        <title>Seasonal and diel survey of microbial diversity of the Tyrrhenian coast.</title>
        <authorList>
            <person name="Gattoni G."/>
            <person name="Corral P."/>
        </authorList>
    </citation>
    <scope>NUCLEOTIDE SEQUENCE [LARGE SCALE GENOMIC DNA]</scope>
    <source>
        <strain evidence="2 3">Mr9</strain>
    </source>
</reference>
<dbReference type="EMBL" id="JAJGMW010000014">
    <property type="protein sequence ID" value="MCC4213312.1"/>
    <property type="molecule type" value="Genomic_DNA"/>
</dbReference>
<dbReference type="Proteomes" id="UP001197770">
    <property type="component" value="Unassembled WGS sequence"/>
</dbReference>
<proteinExistence type="predicted"/>
<evidence type="ECO:0000256" key="1">
    <source>
        <dbReference type="SAM" id="SignalP"/>
    </source>
</evidence>
<gene>
    <name evidence="2" type="ORF">LLW17_11320</name>
</gene>
<dbReference type="RefSeq" id="WP_228230376.1">
    <property type="nucleotide sequence ID" value="NZ_JAJGMW010000014.1"/>
</dbReference>
<evidence type="ECO:0000313" key="3">
    <source>
        <dbReference type="Proteomes" id="UP001197770"/>
    </source>
</evidence>
<comment type="caution">
    <text evidence="2">The sequence shown here is derived from an EMBL/GenBank/DDBJ whole genome shotgun (WGS) entry which is preliminary data.</text>
</comment>
<keyword evidence="1" id="KW-0732">Signal</keyword>
<dbReference type="SUPFAM" id="SSF103515">
    <property type="entry name" value="Autotransporter"/>
    <property type="match status" value="1"/>
</dbReference>
<sequence>MNNQICKLLTLLFTFSFTVRAQITFEPGYYITDQGQKVNGLIQNDDWGNNPSAFEFKTDASAKAQTKDINTVKEFGVDNVSKYIRATVDIDRSANDIANMSMDRNPAFQKETLFLEVLVEGSATLYKYKDGQLTRYFFRVKDSEISQLIYKTYLFENRKTLENKTFQQQLFNEVNCKGKTIKQLINLDYTNSDLTDYFLEQNICSNVPFVNYEIKGTKSDFNLSVRAGINFTDLVVLNPVSSSRNIEFGTSTNARFGLEAEWLLPFNKNKWGITLEPYYESYKGDYFREGNSGPSSDFFSTIDYQSLSVPIGIRYYSFLNSNFAAFYNIGWQYHFDSNDEIINSRGNTTQGTLEIRASQSFFLGAGLKYRGRYSLEFRYNTTRDLTTNLMSISSDYKVMSLMLGYKLF</sequence>
<name>A0ABS8GTM8_9FLAO</name>